<evidence type="ECO:0000313" key="2">
    <source>
        <dbReference type="Proteomes" id="UP000016496"/>
    </source>
</evidence>
<accession>U2CK47</accession>
<evidence type="ECO:0000313" key="1">
    <source>
        <dbReference type="EMBL" id="ERI84438.1"/>
    </source>
</evidence>
<dbReference type="EMBL" id="AWSV01000127">
    <property type="protein sequence ID" value="ERI84438.1"/>
    <property type="molecule type" value="Genomic_DNA"/>
</dbReference>
<proteinExistence type="predicted"/>
<feature type="non-terminal residue" evidence="1">
    <location>
        <position position="1"/>
    </location>
</feature>
<sequence>CFITESLRLTSAEPLFHSDKAFVASRQSLCAANCRTFSHSRGDLHFPLPNILSTRRNPPTPIAAHSFSIRRKPEHF</sequence>
<comment type="caution">
    <text evidence="1">The sequence shown here is derived from an EMBL/GenBank/DDBJ whole genome shotgun (WGS) entry which is preliminary data.</text>
</comment>
<organism evidence="1 2">
    <name type="scientific">Bacteroides pyogenes F0041</name>
    <dbReference type="NCBI Taxonomy" id="1321819"/>
    <lineage>
        <taxon>Bacteria</taxon>
        <taxon>Pseudomonadati</taxon>
        <taxon>Bacteroidota</taxon>
        <taxon>Bacteroidia</taxon>
        <taxon>Bacteroidales</taxon>
        <taxon>Bacteroidaceae</taxon>
        <taxon>Bacteroides</taxon>
    </lineage>
</organism>
<protein>
    <submittedName>
        <fullName evidence="1">Uncharacterized protein</fullName>
    </submittedName>
</protein>
<gene>
    <name evidence="1" type="ORF">HMPREF1981_02407</name>
</gene>
<name>U2CK47_9BACE</name>
<dbReference type="HOGENOM" id="CLU_2643573_0_0_10"/>
<dbReference type="Proteomes" id="UP000016496">
    <property type="component" value="Unassembled WGS sequence"/>
</dbReference>
<dbReference type="AlphaFoldDB" id="U2CK47"/>
<reference evidence="1 2" key="1">
    <citation type="submission" date="2013-08" db="EMBL/GenBank/DDBJ databases">
        <authorList>
            <person name="Weinstock G."/>
            <person name="Sodergren E."/>
            <person name="Wylie T."/>
            <person name="Fulton L."/>
            <person name="Fulton R."/>
            <person name="Fronick C."/>
            <person name="O'Laughlin M."/>
            <person name="Godfrey J."/>
            <person name="Miner T."/>
            <person name="Herter B."/>
            <person name="Appelbaum E."/>
            <person name="Cordes M."/>
            <person name="Lek S."/>
            <person name="Wollam A."/>
            <person name="Pepin K.H."/>
            <person name="Palsikar V.B."/>
            <person name="Mitreva M."/>
            <person name="Wilson R.K."/>
        </authorList>
    </citation>
    <scope>NUCLEOTIDE SEQUENCE [LARGE SCALE GENOMIC DNA]</scope>
    <source>
        <strain evidence="1 2">F0041</strain>
    </source>
</reference>